<evidence type="ECO:0000313" key="3">
    <source>
        <dbReference type="Proteomes" id="UP000479190"/>
    </source>
</evidence>
<feature type="non-terminal residue" evidence="2">
    <location>
        <position position="120"/>
    </location>
</feature>
<dbReference type="Proteomes" id="UP000479190">
    <property type="component" value="Unassembled WGS sequence"/>
</dbReference>
<proteinExistence type="predicted"/>
<gene>
    <name evidence="2" type="ORF">TBRA_LOCUS13268</name>
</gene>
<evidence type="ECO:0000256" key="1">
    <source>
        <dbReference type="SAM" id="MobiDB-lite"/>
    </source>
</evidence>
<dbReference type="AlphaFoldDB" id="A0A6H5J052"/>
<name>A0A6H5J052_9HYME</name>
<reference evidence="2 3" key="1">
    <citation type="submission" date="2020-02" db="EMBL/GenBank/DDBJ databases">
        <authorList>
            <person name="Ferguson B K."/>
        </authorList>
    </citation>
    <scope>NUCLEOTIDE SEQUENCE [LARGE SCALE GENOMIC DNA]</scope>
</reference>
<sequence length="120" mass="13416">MDFEFMVVHQLQGDVSMLLNCSHRTQLKEYTHSLQIRRWTKNEIFDQLIPERLRGFERVPPARSAPRQCTDLAPPPTDKEPRAESCSPAWLSGSNNGSSSGGRTGLSAIADVASHLPEKK</sequence>
<evidence type="ECO:0000313" key="2">
    <source>
        <dbReference type="EMBL" id="CAB0041602.1"/>
    </source>
</evidence>
<dbReference type="EMBL" id="CADCXV010001127">
    <property type="protein sequence ID" value="CAB0041602.1"/>
    <property type="molecule type" value="Genomic_DNA"/>
</dbReference>
<keyword evidence="3" id="KW-1185">Reference proteome</keyword>
<accession>A0A6H5J052</accession>
<protein>
    <submittedName>
        <fullName evidence="2">Uncharacterized protein</fullName>
    </submittedName>
</protein>
<feature type="region of interest" description="Disordered" evidence="1">
    <location>
        <begin position="57"/>
        <end position="120"/>
    </location>
</feature>
<organism evidence="2 3">
    <name type="scientific">Trichogramma brassicae</name>
    <dbReference type="NCBI Taxonomy" id="86971"/>
    <lineage>
        <taxon>Eukaryota</taxon>
        <taxon>Metazoa</taxon>
        <taxon>Ecdysozoa</taxon>
        <taxon>Arthropoda</taxon>
        <taxon>Hexapoda</taxon>
        <taxon>Insecta</taxon>
        <taxon>Pterygota</taxon>
        <taxon>Neoptera</taxon>
        <taxon>Endopterygota</taxon>
        <taxon>Hymenoptera</taxon>
        <taxon>Apocrita</taxon>
        <taxon>Proctotrupomorpha</taxon>
        <taxon>Chalcidoidea</taxon>
        <taxon>Trichogrammatidae</taxon>
        <taxon>Trichogramma</taxon>
    </lineage>
</organism>